<name>A0A7L9QES7_9CHLO</name>
<dbReference type="PANTHER" id="PTHR32208">
    <property type="entry name" value="SECRETED PROTEIN-RELATED"/>
    <property type="match status" value="1"/>
</dbReference>
<reference evidence="5" key="1">
    <citation type="journal article" date="2020" name="Microb. Ecol.">
        <title>The Under-explored Extracellular Proteome of Aero-Terrestrial Microalgae Provides Clues on Different Mechanisms of Desiccation Tolerance in Non-Model Organisms.</title>
        <authorList>
            <person name="Gonzalez-Hourcade M."/>
            <person name="Del Campo E.M."/>
            <person name="Casano L.M."/>
        </authorList>
    </citation>
    <scope>NUCLEOTIDE SEQUENCE</scope>
    <source>
        <strain evidence="5">TR9</strain>
    </source>
</reference>
<evidence type="ECO:0000259" key="3">
    <source>
        <dbReference type="Pfam" id="PF07250"/>
    </source>
</evidence>
<dbReference type="AlphaFoldDB" id="A0A7L9QES7"/>
<feature type="chain" id="PRO_5029705193" evidence="2">
    <location>
        <begin position="22"/>
        <end position="639"/>
    </location>
</feature>
<dbReference type="PANTHER" id="PTHR32208:SF21">
    <property type="entry name" value="LOW QUALITY PROTEIN: ALDEHYDE OXIDASE GLOX-LIKE"/>
    <property type="match status" value="1"/>
</dbReference>
<dbReference type="InterPro" id="IPR013783">
    <property type="entry name" value="Ig-like_fold"/>
</dbReference>
<keyword evidence="1 2" id="KW-0732">Signal</keyword>
<dbReference type="Gene3D" id="2.130.10.80">
    <property type="entry name" value="Galactose oxidase/kelch, beta-propeller"/>
    <property type="match status" value="1"/>
</dbReference>
<protein>
    <submittedName>
        <fullName evidence="5">Putative extracellular protein TR9_036</fullName>
    </submittedName>
</protein>
<dbReference type="InterPro" id="IPR014756">
    <property type="entry name" value="Ig_E-set"/>
</dbReference>
<proteinExistence type="evidence at transcript level"/>
<feature type="domain" description="Galactose oxidase-like Early set" evidence="4">
    <location>
        <begin position="533"/>
        <end position="625"/>
    </location>
</feature>
<dbReference type="EMBL" id="MT438981">
    <property type="protein sequence ID" value="QOL01228.1"/>
    <property type="molecule type" value="mRNA"/>
</dbReference>
<dbReference type="SUPFAM" id="SSF50965">
    <property type="entry name" value="Galactose oxidase, central domain"/>
    <property type="match status" value="1"/>
</dbReference>
<dbReference type="CDD" id="cd02851">
    <property type="entry name" value="E_set_GO_C"/>
    <property type="match status" value="1"/>
</dbReference>
<dbReference type="InterPro" id="IPR015202">
    <property type="entry name" value="GO-like_E_set"/>
</dbReference>
<evidence type="ECO:0000259" key="4">
    <source>
        <dbReference type="Pfam" id="PF09118"/>
    </source>
</evidence>
<dbReference type="SUPFAM" id="SSF81296">
    <property type="entry name" value="E set domains"/>
    <property type="match status" value="1"/>
</dbReference>
<organism evidence="5">
    <name type="scientific">Trebouxia lynnae</name>
    <dbReference type="NCBI Taxonomy" id="1825957"/>
    <lineage>
        <taxon>Eukaryota</taxon>
        <taxon>Viridiplantae</taxon>
        <taxon>Chlorophyta</taxon>
        <taxon>core chlorophytes</taxon>
        <taxon>Trebouxiophyceae</taxon>
        <taxon>Trebouxiales</taxon>
        <taxon>Trebouxiaceae</taxon>
        <taxon>Trebouxia</taxon>
    </lineage>
</organism>
<sequence length="639" mass="66034">MSCRNLLLICALSTGLLAAAASSRKLHQSNGPAKTYGNAASATSADLVNDPAGRAHLLARLGNPVEYTGSYPLYVTAGQYNVDPSVNPTPVANGPPASEAGSWDVVGNSGAVALQALPFTNDQVLFIARPLNQNGGGDASLTNMLTVDNGTQSETAALYNMSSNTFTPFHITEEAEAAGHILLPDGRGLIVGGNNINLNGAFLTAGAQAIRIVDPTNKTSTLVSSLDRTRVGVTLATLGNGNILIMGGNQQEVGAFAADPSPTTTTHTPPTCSPNLGGSVADPDYDNPSFSILNPSDLSQSPSLTLALLLEAWPVNSYPYVVQLPSGSVFVAAGAIMGALFFTPDNATNDDSIGDLPNLPVPISYPQYGGFTLLPLEGPDYTTRVLFAGGAGEFCSGSNTSASQSSYLVNLTPGASHDLVTETMAFPRVMGDLTLLPDGTAFLCNGAQIGIAGGAGPNHSLADSGTTVGEIYNVSKPEGQRWSTVADSQIQRLYHSVAFLTSNADVLVAGSETTGEHRVQIWTPGYLQNGQPRPTITSAPSTITYGQNITVQYSGVSIIDRVVLVRVVGATDSNHMDQREVVLTGASSAGSVLVDTPPNSNVAPPGQYYLFVLSNGVPSKAAYVSLQLSLSSSTGPITS</sequence>
<dbReference type="InterPro" id="IPR011043">
    <property type="entry name" value="Gal_Oxase/kelch_b-propeller"/>
</dbReference>
<dbReference type="InterPro" id="IPR009880">
    <property type="entry name" value="Glyoxal_oxidase_N"/>
</dbReference>
<evidence type="ECO:0000256" key="1">
    <source>
        <dbReference type="ARBA" id="ARBA00022729"/>
    </source>
</evidence>
<feature type="signal peptide" evidence="2">
    <location>
        <begin position="1"/>
        <end position="21"/>
    </location>
</feature>
<evidence type="ECO:0000313" key="5">
    <source>
        <dbReference type="EMBL" id="QOL01228.1"/>
    </source>
</evidence>
<dbReference type="Pfam" id="PF07250">
    <property type="entry name" value="Glyoxal_oxid_N"/>
    <property type="match status" value="1"/>
</dbReference>
<accession>A0A7L9QES7</accession>
<feature type="domain" description="Glyoxal oxidase N-terminal" evidence="3">
    <location>
        <begin position="314"/>
        <end position="516"/>
    </location>
</feature>
<evidence type="ECO:0000256" key="2">
    <source>
        <dbReference type="SAM" id="SignalP"/>
    </source>
</evidence>
<dbReference type="Pfam" id="PF09118">
    <property type="entry name" value="GO-like_E_set"/>
    <property type="match status" value="1"/>
</dbReference>
<dbReference type="InterPro" id="IPR037293">
    <property type="entry name" value="Gal_Oxidase_central_sf"/>
</dbReference>
<dbReference type="Gene3D" id="2.60.40.10">
    <property type="entry name" value="Immunoglobulins"/>
    <property type="match status" value="1"/>
</dbReference>